<dbReference type="Proteomes" id="UP001295684">
    <property type="component" value="Unassembled WGS sequence"/>
</dbReference>
<organism evidence="1 2">
    <name type="scientific">Euplotes crassus</name>
    <dbReference type="NCBI Taxonomy" id="5936"/>
    <lineage>
        <taxon>Eukaryota</taxon>
        <taxon>Sar</taxon>
        <taxon>Alveolata</taxon>
        <taxon>Ciliophora</taxon>
        <taxon>Intramacronucleata</taxon>
        <taxon>Spirotrichea</taxon>
        <taxon>Hypotrichia</taxon>
        <taxon>Euplotida</taxon>
        <taxon>Euplotidae</taxon>
        <taxon>Moneuplotes</taxon>
    </lineage>
</organism>
<proteinExistence type="predicted"/>
<dbReference type="AlphaFoldDB" id="A0AAD2D9K7"/>
<keyword evidence="2" id="KW-1185">Reference proteome</keyword>
<sequence length="516" mass="59697">MNVSAHDFFHRCPDYRQTNDSTKEIGTADFSNILPGIREEIAQSCQIDDSKNFRSFLYDNSASITDRVCDTLKEIESGNESVVNSTFCGDYVKAQKQKKHRREISVTDVMPKAELRKVQKLPSKFSVPHDKVMSFLEFCKRFRKTMRSLIFIQYFTVGELIKLKLVHPNLNEIIDSSVISSSIQMGNLSPEDRCAYWKSKVYTNVEGISKILPAGMVKLIKNSDDMLLTSIRSTLLTNLPEVIDHNEEVMNKMIASLFIENHLYRIYEDHTSSDPFSNTITIKPSQYCTNIEMMVFTLESLINTHLGVKIKDSNNILRECFSTLLTNLIPNNEFSMIKILECFSSGGWKRIYSILLNLISHMMEENGSFSFQKLLDDIREFAQYRDLLKISFPEVQNSSPVVVSSEEIESLENQYMLAYMIKKTEKIHKEIKEKAIKKRKNNISIKRFFIRKPKDIAEGNKLNLKLADKSHFRDLAEKELYKDLLNLYHTEHLKLEKDVEIINCKLLSVKGNIKKL</sequence>
<protein>
    <submittedName>
        <fullName evidence="1">Uncharacterized protein</fullName>
    </submittedName>
</protein>
<gene>
    <name evidence="1" type="ORF">ECRASSUSDP1_LOCUS27679</name>
</gene>
<evidence type="ECO:0000313" key="2">
    <source>
        <dbReference type="Proteomes" id="UP001295684"/>
    </source>
</evidence>
<accession>A0AAD2D9K7</accession>
<evidence type="ECO:0000313" key="1">
    <source>
        <dbReference type="EMBL" id="CAI2386077.1"/>
    </source>
</evidence>
<reference evidence="1" key="1">
    <citation type="submission" date="2023-07" db="EMBL/GenBank/DDBJ databases">
        <authorList>
            <consortium name="AG Swart"/>
            <person name="Singh M."/>
            <person name="Singh A."/>
            <person name="Seah K."/>
            <person name="Emmerich C."/>
        </authorList>
    </citation>
    <scope>NUCLEOTIDE SEQUENCE</scope>
    <source>
        <strain evidence="1">DP1</strain>
    </source>
</reference>
<dbReference type="EMBL" id="CAMPGE010028562">
    <property type="protein sequence ID" value="CAI2386077.1"/>
    <property type="molecule type" value="Genomic_DNA"/>
</dbReference>
<name>A0AAD2D9K7_EUPCR</name>
<comment type="caution">
    <text evidence="1">The sequence shown here is derived from an EMBL/GenBank/DDBJ whole genome shotgun (WGS) entry which is preliminary data.</text>
</comment>